<dbReference type="Pfam" id="PF09391">
    <property type="entry name" value="DUF2000"/>
    <property type="match status" value="1"/>
</dbReference>
<name>A0A0A3XUQ1_BRAJP</name>
<dbReference type="Proteomes" id="UP000030377">
    <property type="component" value="Unassembled WGS sequence"/>
</dbReference>
<evidence type="ECO:0000313" key="2">
    <source>
        <dbReference type="Proteomes" id="UP000030377"/>
    </source>
</evidence>
<protein>
    <recommendedName>
        <fullName evidence="3">DUF2000 domain-containing protein</fullName>
    </recommendedName>
</protein>
<dbReference type="STRING" id="375.BKD09_RS45915"/>
<dbReference type="Gene3D" id="3.40.1490.10">
    <property type="entry name" value="Bit1"/>
    <property type="match status" value="1"/>
</dbReference>
<dbReference type="SUPFAM" id="SSF102462">
    <property type="entry name" value="Peptidyl-tRNA hydrolase II"/>
    <property type="match status" value="1"/>
</dbReference>
<dbReference type="RefSeq" id="WP_028157294.1">
    <property type="nucleotide sequence ID" value="NZ_JANUDC010000001.1"/>
</dbReference>
<gene>
    <name evidence="1" type="ORF">MA20_19010</name>
</gene>
<organism evidence="1 2">
    <name type="scientific">Bradyrhizobium japonicum</name>
    <dbReference type="NCBI Taxonomy" id="375"/>
    <lineage>
        <taxon>Bacteria</taxon>
        <taxon>Pseudomonadati</taxon>
        <taxon>Pseudomonadota</taxon>
        <taxon>Alphaproteobacteria</taxon>
        <taxon>Hyphomicrobiales</taxon>
        <taxon>Nitrobacteraceae</taxon>
        <taxon>Bradyrhizobium</taxon>
    </lineage>
</organism>
<dbReference type="EMBL" id="JRPN01000015">
    <property type="protein sequence ID" value="KGT78212.1"/>
    <property type="molecule type" value="Genomic_DNA"/>
</dbReference>
<dbReference type="AlphaFoldDB" id="A0A0A3XUQ1"/>
<accession>A0A0A3XUQ1</accession>
<evidence type="ECO:0000313" key="1">
    <source>
        <dbReference type="EMBL" id="KGT78212.1"/>
    </source>
</evidence>
<dbReference type="InterPro" id="IPR023476">
    <property type="entry name" value="Pep_tRNA_hydro_II_dom_sf"/>
</dbReference>
<dbReference type="InterPro" id="IPR018988">
    <property type="entry name" value="DUF2000"/>
</dbReference>
<evidence type="ECO:0008006" key="3">
    <source>
        <dbReference type="Google" id="ProtNLM"/>
    </source>
</evidence>
<reference evidence="1 2" key="1">
    <citation type="submission" date="2014-09" db="EMBL/GenBank/DDBJ databases">
        <title>Draft genome of Bradyrhizobium japonicum Is-34.</title>
        <authorList>
            <person name="Tsurumaru H."/>
            <person name="Yamakawa T."/>
            <person name="Hashimoto S."/>
            <person name="Okizaki K."/>
            <person name="Kanesaki Y."/>
            <person name="Yoshikawa H."/>
            <person name="Yajima S."/>
        </authorList>
    </citation>
    <scope>NUCLEOTIDE SEQUENCE [LARGE SCALE GENOMIC DNA]</scope>
    <source>
        <strain evidence="1 2">Is-34</strain>
    </source>
</reference>
<proteinExistence type="predicted"/>
<sequence length="136" mass="14883">MQFDTKIAVVVRTDLEPWQKLNVASFLASGIAAAFPACIGYPYEDGSGTKYLPLIGQPILIYGADRAALSRALDRALTRGVTPGLYTEDMFRTAHDAANREVVKAVSRTELNLVGISMRAERKVIDKIVDGLKFHS</sequence>
<comment type="caution">
    <text evidence="1">The sequence shown here is derived from an EMBL/GenBank/DDBJ whole genome shotgun (WGS) entry which is preliminary data.</text>
</comment>